<dbReference type="SMART" id="SM00480">
    <property type="entry name" value="POL3Bc"/>
    <property type="match status" value="1"/>
</dbReference>
<keyword evidence="8" id="KW-0238">DNA-binding</keyword>
<dbReference type="PANTHER" id="PTHR30478">
    <property type="entry name" value="DNA POLYMERASE III SUBUNIT BETA"/>
    <property type="match status" value="1"/>
</dbReference>
<dbReference type="InterPro" id="IPR001001">
    <property type="entry name" value="DNA_polIII_beta"/>
</dbReference>
<dbReference type="GO" id="GO:0003887">
    <property type="term" value="F:DNA-directed DNA polymerase activity"/>
    <property type="evidence" value="ECO:0007669"/>
    <property type="project" value="UniProtKB-KW"/>
</dbReference>
<evidence type="ECO:0000256" key="3">
    <source>
        <dbReference type="ARBA" id="ARBA00022490"/>
    </source>
</evidence>
<evidence type="ECO:0000256" key="2">
    <source>
        <dbReference type="ARBA" id="ARBA00010752"/>
    </source>
</evidence>
<gene>
    <name evidence="11" type="ORF">LCGC14_3139480</name>
</gene>
<keyword evidence="4" id="KW-0808">Transferase</keyword>
<dbReference type="GO" id="GO:0008408">
    <property type="term" value="F:3'-5' exonuclease activity"/>
    <property type="evidence" value="ECO:0007669"/>
    <property type="project" value="InterPro"/>
</dbReference>
<dbReference type="Pfam" id="PF00712">
    <property type="entry name" value="DNA_pol3_beta"/>
    <property type="match status" value="1"/>
</dbReference>
<evidence type="ECO:0000313" key="11">
    <source>
        <dbReference type="EMBL" id="KKK49000.1"/>
    </source>
</evidence>
<comment type="caution">
    <text evidence="11">The sequence shown here is derived from an EMBL/GenBank/DDBJ whole genome shotgun (WGS) entry which is preliminary data.</text>
</comment>
<proteinExistence type="inferred from homology"/>
<feature type="domain" description="DNA polymerase III beta sliding clamp N-terminal" evidence="9">
    <location>
        <begin position="1"/>
        <end position="119"/>
    </location>
</feature>
<feature type="non-terminal residue" evidence="11">
    <location>
        <position position="255"/>
    </location>
</feature>
<keyword evidence="6" id="KW-0235">DNA replication</keyword>
<dbReference type="GO" id="GO:0005737">
    <property type="term" value="C:cytoplasm"/>
    <property type="evidence" value="ECO:0007669"/>
    <property type="project" value="UniProtKB-SubCell"/>
</dbReference>
<dbReference type="AlphaFoldDB" id="A0A0F8WLA5"/>
<keyword evidence="5" id="KW-0548">Nucleotidyltransferase</keyword>
<dbReference type="EMBL" id="LAZR01068776">
    <property type="protein sequence ID" value="KKK49000.1"/>
    <property type="molecule type" value="Genomic_DNA"/>
</dbReference>
<evidence type="ECO:0000256" key="6">
    <source>
        <dbReference type="ARBA" id="ARBA00022705"/>
    </source>
</evidence>
<dbReference type="CDD" id="cd00140">
    <property type="entry name" value="beta_clamp"/>
    <property type="match status" value="1"/>
</dbReference>
<organism evidence="11">
    <name type="scientific">marine sediment metagenome</name>
    <dbReference type="NCBI Taxonomy" id="412755"/>
    <lineage>
        <taxon>unclassified sequences</taxon>
        <taxon>metagenomes</taxon>
        <taxon>ecological metagenomes</taxon>
    </lineage>
</organism>
<evidence type="ECO:0000259" key="9">
    <source>
        <dbReference type="Pfam" id="PF00712"/>
    </source>
</evidence>
<evidence type="ECO:0000259" key="10">
    <source>
        <dbReference type="Pfam" id="PF02767"/>
    </source>
</evidence>
<name>A0A0F8WLA5_9ZZZZ</name>
<keyword evidence="3" id="KW-0963">Cytoplasm</keyword>
<dbReference type="NCBIfam" id="TIGR00663">
    <property type="entry name" value="dnan"/>
    <property type="match status" value="1"/>
</dbReference>
<sequence length="255" mass="27540">MKIKFNRSALQEALGLAVSVVPSRTPKPILQCLRITTEGNVVKICATDLEVGITCLVHQVEIEKEGDVVVPADKFASIVRESLDEIIELEAAESTVQITGSDSHFTIYGHEASQYPVVPGFEGDADFEIDLGKLQEGVECTNFAAAKESTRYALNGILWEVEGKKLTLVATDGRRLAKAVITLPAAGEVPNGRIIVPSKTMSLLDKIGAEADAKVGVRFVDNQIVLGCGDVVINSNLVEGNFPKYEDIIPKDYNN</sequence>
<evidence type="ECO:0000256" key="4">
    <source>
        <dbReference type="ARBA" id="ARBA00022679"/>
    </source>
</evidence>
<dbReference type="Gene3D" id="3.10.150.10">
    <property type="entry name" value="DNA Polymerase III, subunit A, domain 2"/>
    <property type="match status" value="1"/>
</dbReference>
<protein>
    <recommendedName>
        <fullName evidence="12">DNA polymerase III subunit beta</fullName>
    </recommendedName>
</protein>
<evidence type="ECO:0000256" key="5">
    <source>
        <dbReference type="ARBA" id="ARBA00022695"/>
    </source>
</evidence>
<dbReference type="PANTHER" id="PTHR30478:SF0">
    <property type="entry name" value="BETA SLIDING CLAMP"/>
    <property type="match status" value="1"/>
</dbReference>
<dbReference type="Gene3D" id="3.70.10.10">
    <property type="match status" value="1"/>
</dbReference>
<evidence type="ECO:0000256" key="8">
    <source>
        <dbReference type="ARBA" id="ARBA00023125"/>
    </source>
</evidence>
<dbReference type="InterPro" id="IPR022637">
    <property type="entry name" value="DNA_polIII_beta_cen"/>
</dbReference>
<dbReference type="InterPro" id="IPR022634">
    <property type="entry name" value="DNA_polIII_beta_N"/>
</dbReference>
<dbReference type="InterPro" id="IPR046938">
    <property type="entry name" value="DNA_clamp_sf"/>
</dbReference>
<keyword evidence="7" id="KW-0239">DNA-directed DNA polymerase</keyword>
<accession>A0A0F8WLA5</accession>
<dbReference type="Pfam" id="PF02767">
    <property type="entry name" value="DNA_pol3_beta_2"/>
    <property type="match status" value="1"/>
</dbReference>
<comment type="similarity">
    <text evidence="2">Belongs to the beta sliding clamp family.</text>
</comment>
<dbReference type="GO" id="GO:0009360">
    <property type="term" value="C:DNA polymerase III complex"/>
    <property type="evidence" value="ECO:0007669"/>
    <property type="project" value="InterPro"/>
</dbReference>
<reference evidence="11" key="1">
    <citation type="journal article" date="2015" name="Nature">
        <title>Complex archaea that bridge the gap between prokaryotes and eukaryotes.</title>
        <authorList>
            <person name="Spang A."/>
            <person name="Saw J.H."/>
            <person name="Jorgensen S.L."/>
            <person name="Zaremba-Niedzwiedzka K."/>
            <person name="Martijn J."/>
            <person name="Lind A.E."/>
            <person name="van Eijk R."/>
            <person name="Schleper C."/>
            <person name="Guy L."/>
            <person name="Ettema T.J."/>
        </authorList>
    </citation>
    <scope>NUCLEOTIDE SEQUENCE</scope>
</reference>
<dbReference type="GO" id="GO:0003677">
    <property type="term" value="F:DNA binding"/>
    <property type="evidence" value="ECO:0007669"/>
    <property type="project" value="UniProtKB-KW"/>
</dbReference>
<evidence type="ECO:0000256" key="7">
    <source>
        <dbReference type="ARBA" id="ARBA00022932"/>
    </source>
</evidence>
<dbReference type="GO" id="GO:0006271">
    <property type="term" value="P:DNA strand elongation involved in DNA replication"/>
    <property type="evidence" value="ECO:0007669"/>
    <property type="project" value="TreeGrafter"/>
</dbReference>
<feature type="domain" description="DNA polymerase III beta sliding clamp central" evidence="10">
    <location>
        <begin position="131"/>
        <end position="244"/>
    </location>
</feature>
<dbReference type="SUPFAM" id="SSF55979">
    <property type="entry name" value="DNA clamp"/>
    <property type="match status" value="2"/>
</dbReference>
<comment type="subcellular location">
    <subcellularLocation>
        <location evidence="1">Cytoplasm</location>
    </subcellularLocation>
</comment>
<evidence type="ECO:0000256" key="1">
    <source>
        <dbReference type="ARBA" id="ARBA00004496"/>
    </source>
</evidence>
<evidence type="ECO:0008006" key="12">
    <source>
        <dbReference type="Google" id="ProtNLM"/>
    </source>
</evidence>